<dbReference type="AlphaFoldDB" id="A0A381RF76"/>
<organism evidence="1">
    <name type="scientific">marine metagenome</name>
    <dbReference type="NCBI Taxonomy" id="408172"/>
    <lineage>
        <taxon>unclassified sequences</taxon>
        <taxon>metagenomes</taxon>
        <taxon>ecological metagenomes</taxon>
    </lineage>
</organism>
<protein>
    <recommendedName>
        <fullName evidence="2">Glycosyl transferase family 1 domain-containing protein</fullName>
    </recommendedName>
</protein>
<accession>A0A381RF76</accession>
<dbReference type="EMBL" id="UINC01001896">
    <property type="protein sequence ID" value="SUZ90455.1"/>
    <property type="molecule type" value="Genomic_DNA"/>
</dbReference>
<reference evidence="1" key="1">
    <citation type="submission" date="2018-05" db="EMBL/GenBank/DDBJ databases">
        <authorList>
            <person name="Lanie J.A."/>
            <person name="Ng W.-L."/>
            <person name="Kazmierczak K.M."/>
            <person name="Andrzejewski T.M."/>
            <person name="Davidsen T.M."/>
            <person name="Wayne K.J."/>
            <person name="Tettelin H."/>
            <person name="Glass J.I."/>
            <person name="Rusch D."/>
            <person name="Podicherti R."/>
            <person name="Tsui H.-C.T."/>
            <person name="Winkler M.E."/>
        </authorList>
    </citation>
    <scope>NUCLEOTIDE SEQUENCE</scope>
</reference>
<evidence type="ECO:0000313" key="1">
    <source>
        <dbReference type="EMBL" id="SUZ90455.1"/>
    </source>
</evidence>
<name>A0A381RF76_9ZZZZ</name>
<feature type="non-terminal residue" evidence="1">
    <location>
        <position position="1"/>
    </location>
</feature>
<gene>
    <name evidence="1" type="ORF">METZ01_LOCUS43309</name>
</gene>
<evidence type="ECO:0008006" key="2">
    <source>
        <dbReference type="Google" id="ProtNLM"/>
    </source>
</evidence>
<dbReference type="Gene3D" id="3.40.50.2000">
    <property type="entry name" value="Glycogen Phosphorylase B"/>
    <property type="match status" value="1"/>
</dbReference>
<sequence length="471" mass="54340">VVFAWRTLYRVLDWELVVGLVGWILRLLAMICRRPIAEGFLALIERRLVLSGWPHQSPGWTNLHLSRFVWRVRLHLMHRRKVPKSFQETSHTPLRIGFVGHLSGLLGCPPELFEACPSNVELYIFDIEFQGRLASLEHVAAKYFPAKVVDMFSEPERVAPLAAAINDSNLDMLVNLEWRKPAYELLDGVTTPCIANYSFGSDLVYHEKVDVQLYWQPEADYLIRGSQLFCCTDERTVPFARIREIRGFYDQRDMASLSMRSWRDREPMIVFHGALNKLQEGAYLSSVFDLLVEDENLQFIYMGKDNDIALRYVTKRAKRAGVEGRVHYEGKFSFFRGEDGTIEDPGWAKMVSYLQRSRLAPDPWPMGGGSSRFEAYLAGTPSVHMGLRVDRASWRHRQHSVCELPCLLVPSGTAETIQEYLRLCRRCLYDEEFADKLATAQLNVAKLLSDPRPWWDELLETYQEVRGSKLN</sequence>
<proteinExistence type="predicted"/>